<feature type="compositionally biased region" description="Basic residues" evidence="1">
    <location>
        <begin position="32"/>
        <end position="43"/>
    </location>
</feature>
<accession>A0A229SVN5</accession>
<gene>
    <name evidence="3" type="ORF">CF165_32175</name>
</gene>
<evidence type="ECO:0000256" key="2">
    <source>
        <dbReference type="SAM" id="Phobius"/>
    </source>
</evidence>
<feature type="region of interest" description="Disordered" evidence="1">
    <location>
        <begin position="1"/>
        <end position="43"/>
    </location>
</feature>
<keyword evidence="2" id="KW-1133">Transmembrane helix</keyword>
<feature type="transmembrane region" description="Helical" evidence="2">
    <location>
        <begin position="52"/>
        <end position="73"/>
    </location>
</feature>
<organism evidence="3 4">
    <name type="scientific">Amycolatopsis vastitatis</name>
    <dbReference type="NCBI Taxonomy" id="1905142"/>
    <lineage>
        <taxon>Bacteria</taxon>
        <taxon>Bacillati</taxon>
        <taxon>Actinomycetota</taxon>
        <taxon>Actinomycetes</taxon>
        <taxon>Pseudonocardiales</taxon>
        <taxon>Pseudonocardiaceae</taxon>
        <taxon>Amycolatopsis</taxon>
    </lineage>
</organism>
<feature type="region of interest" description="Disordered" evidence="1">
    <location>
        <begin position="302"/>
        <end position="321"/>
    </location>
</feature>
<feature type="compositionally biased region" description="Basic and acidic residues" evidence="1">
    <location>
        <begin position="7"/>
        <end position="23"/>
    </location>
</feature>
<reference evidence="4" key="1">
    <citation type="submission" date="2017-07" db="EMBL/GenBank/DDBJ databases">
        <title>Comparative genome mining reveals phylogenetic distribution patterns of secondary metabolites in Amycolatopsis.</title>
        <authorList>
            <person name="Adamek M."/>
            <person name="Alanjary M."/>
            <person name="Sales-Ortells H."/>
            <person name="Goodfellow M."/>
            <person name="Bull A.T."/>
            <person name="Kalinowski J."/>
            <person name="Ziemert N."/>
        </authorList>
    </citation>
    <scope>NUCLEOTIDE SEQUENCE [LARGE SCALE GENOMIC DNA]</scope>
    <source>
        <strain evidence="4">H5</strain>
    </source>
</reference>
<dbReference type="AlphaFoldDB" id="A0A229SVN5"/>
<keyword evidence="2" id="KW-0812">Transmembrane</keyword>
<comment type="caution">
    <text evidence="3">The sequence shown here is derived from an EMBL/GenBank/DDBJ whole genome shotgun (WGS) entry which is preliminary data.</text>
</comment>
<sequence length="332" mass="35771">MDEDNLLDSHPDLADPEWRKHAQTDAWLGSKKDRKQFRKQQRRAARGPRRRWWIFAVLVAILAVTTAAIVLIGRRPVQDAAPPNPTSVPEVAPVDLARPYAHTPADTWPKGLDGVTSPAAAAVGPFKASAVAAAYAQVRQAITAANLDPAVLYSHDPKGYLALFAPDQRDQLAPRLTRKPTKDEGGFDSYVTEIADGYHLLDAGPRTFGTLTARAGDKPGELAVDAKYVVAYAFDDAHPKTLTSPNEIVSFLRVDETYVVRSGSSFAKRSLGLWLDTGQSALSSVGCAAAKEGFLAPGYTNPPVAAPPSGDQEAPGYYDPKYPMPTLDGCHD</sequence>
<evidence type="ECO:0000313" key="4">
    <source>
        <dbReference type="Proteomes" id="UP000215199"/>
    </source>
</evidence>
<dbReference type="RefSeq" id="WP_093951336.1">
    <property type="nucleotide sequence ID" value="NZ_NMUL01000038.1"/>
</dbReference>
<keyword evidence="4" id="KW-1185">Reference proteome</keyword>
<keyword evidence="2" id="KW-0472">Membrane</keyword>
<proteinExistence type="predicted"/>
<dbReference type="EMBL" id="NMUL01000038">
    <property type="protein sequence ID" value="OXM63028.1"/>
    <property type="molecule type" value="Genomic_DNA"/>
</dbReference>
<evidence type="ECO:0000313" key="3">
    <source>
        <dbReference type="EMBL" id="OXM63028.1"/>
    </source>
</evidence>
<name>A0A229SVN5_9PSEU</name>
<dbReference type="Proteomes" id="UP000215199">
    <property type="component" value="Unassembled WGS sequence"/>
</dbReference>
<protein>
    <submittedName>
        <fullName evidence="3">Uncharacterized protein</fullName>
    </submittedName>
</protein>
<dbReference type="OrthoDB" id="4549522at2"/>
<evidence type="ECO:0000256" key="1">
    <source>
        <dbReference type="SAM" id="MobiDB-lite"/>
    </source>
</evidence>